<feature type="domain" description="Mce/MlaD" evidence="3">
    <location>
        <begin position="45"/>
        <end position="120"/>
    </location>
</feature>
<name>A0A3E0IA14_9PSEU</name>
<dbReference type="GO" id="GO:0005576">
    <property type="term" value="C:extracellular region"/>
    <property type="evidence" value="ECO:0007669"/>
    <property type="project" value="TreeGrafter"/>
</dbReference>
<dbReference type="NCBIfam" id="TIGR00996">
    <property type="entry name" value="Mtu_fam_mce"/>
    <property type="match status" value="1"/>
</dbReference>
<dbReference type="Pfam" id="PF11887">
    <property type="entry name" value="Mce4_CUP1"/>
    <property type="match status" value="1"/>
</dbReference>
<feature type="domain" description="Mammalian cell entry C-terminal" evidence="4">
    <location>
        <begin position="127"/>
        <end position="298"/>
    </location>
</feature>
<dbReference type="InterPro" id="IPR005693">
    <property type="entry name" value="Mce"/>
</dbReference>
<feature type="region of interest" description="Disordered" evidence="1">
    <location>
        <begin position="345"/>
        <end position="377"/>
    </location>
</feature>
<keyword evidence="6" id="KW-1185">Reference proteome</keyword>
<evidence type="ECO:0000256" key="1">
    <source>
        <dbReference type="SAM" id="MobiDB-lite"/>
    </source>
</evidence>
<evidence type="ECO:0000259" key="3">
    <source>
        <dbReference type="Pfam" id="PF02470"/>
    </source>
</evidence>
<dbReference type="InterPro" id="IPR024516">
    <property type="entry name" value="Mce_C"/>
</dbReference>
<dbReference type="EMBL" id="QUNO01000001">
    <property type="protein sequence ID" value="REH55479.1"/>
    <property type="molecule type" value="Genomic_DNA"/>
</dbReference>
<sequence>MRRRVPALAVLAVAAATVLGGCSGGEFGGVYDLPLPGGADLGDHPYEVHVEFKDVLDLVPQAGVKVNDVAVGKVAKVGLGPDGWTADVTVEVNGDVKLPANASAQLRQSSLLGEKYVELVSPNNPAGRLANGATIPLDRTNRNPEVEEVFGALSLLLNGGGIGQIQDISKQLNSALSGNEPQIRQLLTNLNTLVSNLDAHRGDITQALDGLNRLSGTLNTQRDELAGAIDNLGPGLAVLTQQRDQLVTMLNSLSALSGVAVDTVNKSQADLIADLKDLQPTLTQLAATGQNLPKSLQLLLTFPFPDSTVAGVKGDYTNLFADLDLNLGDVVSNLGRSRQSILPQLPGLGGLTGGTSGPGNGVPLPLPTGSGGNTSSGGLGGLLGGLLGGGGH</sequence>
<feature type="chain" id="PRO_5039386341" evidence="2">
    <location>
        <begin position="21"/>
        <end position="392"/>
    </location>
</feature>
<proteinExistence type="predicted"/>
<comment type="caution">
    <text evidence="5">The sequence shown here is derived from an EMBL/GenBank/DDBJ whole genome shotgun (WGS) entry which is preliminary data.</text>
</comment>
<gene>
    <name evidence="5" type="ORF">BCF44_101503</name>
</gene>
<dbReference type="Proteomes" id="UP000256269">
    <property type="component" value="Unassembled WGS sequence"/>
</dbReference>
<reference evidence="5 6" key="1">
    <citation type="submission" date="2018-08" db="EMBL/GenBank/DDBJ databases">
        <title>Genomic Encyclopedia of Archaeal and Bacterial Type Strains, Phase II (KMG-II): from individual species to whole genera.</title>
        <authorList>
            <person name="Goeker M."/>
        </authorList>
    </citation>
    <scope>NUCLEOTIDE SEQUENCE [LARGE SCALE GENOMIC DNA]</scope>
    <source>
        <strain evidence="5 6">DSM 45791</strain>
    </source>
</reference>
<evidence type="ECO:0000256" key="2">
    <source>
        <dbReference type="SAM" id="SignalP"/>
    </source>
</evidence>
<dbReference type="PANTHER" id="PTHR33371:SF15">
    <property type="entry name" value="LIPOPROTEIN LPRN"/>
    <property type="match status" value="1"/>
</dbReference>
<evidence type="ECO:0000313" key="5">
    <source>
        <dbReference type="EMBL" id="REH55479.1"/>
    </source>
</evidence>
<dbReference type="InterPro" id="IPR003399">
    <property type="entry name" value="Mce/MlaD"/>
</dbReference>
<dbReference type="AlphaFoldDB" id="A0A3E0IA14"/>
<feature type="compositionally biased region" description="Gly residues" evidence="1">
    <location>
        <begin position="347"/>
        <end position="360"/>
    </location>
</feature>
<evidence type="ECO:0000259" key="4">
    <source>
        <dbReference type="Pfam" id="PF11887"/>
    </source>
</evidence>
<accession>A0A3E0IA14</accession>
<protein>
    <submittedName>
        <fullName evidence="5">Phospholipid/cholesterol/gamma-HCH transport system substrate-binding protein</fullName>
    </submittedName>
</protein>
<dbReference type="PANTHER" id="PTHR33371">
    <property type="entry name" value="INTERMEMBRANE PHOSPHOLIPID TRANSPORT SYSTEM BINDING PROTEIN MLAD-RELATED"/>
    <property type="match status" value="1"/>
</dbReference>
<dbReference type="RefSeq" id="WP_116172387.1">
    <property type="nucleotide sequence ID" value="NZ_CP144375.1"/>
</dbReference>
<dbReference type="InterPro" id="IPR052336">
    <property type="entry name" value="MlaD_Phospholipid_Transporter"/>
</dbReference>
<dbReference type="Pfam" id="PF02470">
    <property type="entry name" value="MlaD"/>
    <property type="match status" value="1"/>
</dbReference>
<evidence type="ECO:0000313" key="6">
    <source>
        <dbReference type="Proteomes" id="UP000256269"/>
    </source>
</evidence>
<keyword evidence="2" id="KW-0732">Signal</keyword>
<organism evidence="5 6">
    <name type="scientific">Kutzneria buriramensis</name>
    <dbReference type="NCBI Taxonomy" id="1045776"/>
    <lineage>
        <taxon>Bacteria</taxon>
        <taxon>Bacillati</taxon>
        <taxon>Actinomycetota</taxon>
        <taxon>Actinomycetes</taxon>
        <taxon>Pseudonocardiales</taxon>
        <taxon>Pseudonocardiaceae</taxon>
        <taxon>Kutzneria</taxon>
    </lineage>
</organism>
<dbReference type="PROSITE" id="PS51257">
    <property type="entry name" value="PROKAR_LIPOPROTEIN"/>
    <property type="match status" value="1"/>
</dbReference>
<dbReference type="OrthoDB" id="9774928at2"/>
<feature type="signal peptide" evidence="2">
    <location>
        <begin position="1"/>
        <end position="20"/>
    </location>
</feature>